<keyword evidence="3 6" id="KW-0238">DNA-binding</keyword>
<dbReference type="PANTHER" id="PTHR30579:SF7">
    <property type="entry name" value="HTH-TYPE TRANSCRIPTIONAL REGULATOR LRHA-RELATED"/>
    <property type="match status" value="1"/>
</dbReference>
<dbReference type="InterPro" id="IPR036388">
    <property type="entry name" value="WH-like_DNA-bd_sf"/>
</dbReference>
<dbReference type="Pfam" id="PF00126">
    <property type="entry name" value="HTH_1"/>
    <property type="match status" value="1"/>
</dbReference>
<dbReference type="Gene3D" id="1.10.10.10">
    <property type="entry name" value="Winged helix-like DNA-binding domain superfamily/Winged helix DNA-binding domain"/>
    <property type="match status" value="1"/>
</dbReference>
<evidence type="ECO:0000256" key="1">
    <source>
        <dbReference type="ARBA" id="ARBA00009437"/>
    </source>
</evidence>
<reference evidence="6 7" key="1">
    <citation type="submission" date="2023-07" db="EMBL/GenBank/DDBJ databases">
        <title>Genomic Encyclopedia of Type Strains, Phase IV (KMG-IV): sequencing the most valuable type-strain genomes for metagenomic binning, comparative biology and taxonomic classification.</title>
        <authorList>
            <person name="Goeker M."/>
        </authorList>
    </citation>
    <scope>NUCLEOTIDE SEQUENCE [LARGE SCALE GENOMIC DNA]</scope>
    <source>
        <strain evidence="6 7">DSM 19619</strain>
    </source>
</reference>
<evidence type="ECO:0000256" key="4">
    <source>
        <dbReference type="ARBA" id="ARBA00023163"/>
    </source>
</evidence>
<proteinExistence type="inferred from homology"/>
<dbReference type="PROSITE" id="PS50931">
    <property type="entry name" value="HTH_LYSR"/>
    <property type="match status" value="1"/>
</dbReference>
<dbReference type="EMBL" id="JAUSVX010000015">
    <property type="protein sequence ID" value="MDQ0473114.1"/>
    <property type="molecule type" value="Genomic_DNA"/>
</dbReference>
<accession>A0ABU0JIL4</accession>
<name>A0ABU0JIL4_9HYPH</name>
<dbReference type="InterPro" id="IPR000847">
    <property type="entry name" value="LysR_HTH_N"/>
</dbReference>
<dbReference type="InterPro" id="IPR050176">
    <property type="entry name" value="LTTR"/>
</dbReference>
<dbReference type="SUPFAM" id="SSF46785">
    <property type="entry name" value="Winged helix' DNA-binding domain"/>
    <property type="match status" value="1"/>
</dbReference>
<keyword evidence="2" id="KW-0805">Transcription regulation</keyword>
<gene>
    <name evidence="6" type="ORF">QO011_006148</name>
</gene>
<evidence type="ECO:0000313" key="7">
    <source>
        <dbReference type="Proteomes" id="UP001242480"/>
    </source>
</evidence>
<evidence type="ECO:0000256" key="2">
    <source>
        <dbReference type="ARBA" id="ARBA00023015"/>
    </source>
</evidence>
<evidence type="ECO:0000313" key="6">
    <source>
        <dbReference type="EMBL" id="MDQ0473114.1"/>
    </source>
</evidence>
<dbReference type="PRINTS" id="PR00039">
    <property type="entry name" value="HTHLYSR"/>
</dbReference>
<comment type="similarity">
    <text evidence="1">Belongs to the LysR transcriptional regulatory family.</text>
</comment>
<organism evidence="6 7">
    <name type="scientific">Labrys wisconsinensis</name>
    <dbReference type="NCBI Taxonomy" id="425677"/>
    <lineage>
        <taxon>Bacteria</taxon>
        <taxon>Pseudomonadati</taxon>
        <taxon>Pseudomonadota</taxon>
        <taxon>Alphaproteobacteria</taxon>
        <taxon>Hyphomicrobiales</taxon>
        <taxon>Xanthobacteraceae</taxon>
        <taxon>Labrys</taxon>
    </lineage>
</organism>
<keyword evidence="7" id="KW-1185">Reference proteome</keyword>
<keyword evidence="4" id="KW-0804">Transcription</keyword>
<dbReference type="Pfam" id="PF03466">
    <property type="entry name" value="LysR_substrate"/>
    <property type="match status" value="1"/>
</dbReference>
<protein>
    <submittedName>
        <fullName evidence="6">DNA-binding transcriptional LysR family regulator</fullName>
    </submittedName>
</protein>
<dbReference type="InterPro" id="IPR005119">
    <property type="entry name" value="LysR_subst-bd"/>
</dbReference>
<comment type="caution">
    <text evidence="6">The sequence shown here is derived from an EMBL/GenBank/DDBJ whole genome shotgun (WGS) entry which is preliminary data.</text>
</comment>
<feature type="domain" description="HTH lysR-type" evidence="5">
    <location>
        <begin position="2"/>
        <end position="59"/>
    </location>
</feature>
<dbReference type="GO" id="GO:0003677">
    <property type="term" value="F:DNA binding"/>
    <property type="evidence" value="ECO:0007669"/>
    <property type="project" value="UniProtKB-KW"/>
</dbReference>
<sequence length="310" mass="34079">MLDTDQLRSFVAIVDTGSFTRAAERVNKTQSAVSMQIRRLEDQLGSPLFAKRGRGVRLTESGERLVDYARQMLQVEAAAFASISRRALAGRVRLGIPDDYADTLLPDLVTRFSRRHPLVELSVVCEHCATLVEQIAGGDLDVAIYDGEREMELLREEPLRWVIGANSRAHEVRPLPMALSNPTCSWRRAATSALDEAGIPWRALLGSTNSSAIAPVVQAGLAVTVMPLSAMRPGLKVFEDFEGLPQLPTIRIGMIESPHARSPEARALAEEIRAVFRREAPPVQPDRVFAEITFPKIDPARRARGRAAAA</sequence>
<dbReference type="SUPFAM" id="SSF53850">
    <property type="entry name" value="Periplasmic binding protein-like II"/>
    <property type="match status" value="1"/>
</dbReference>
<dbReference type="Proteomes" id="UP001242480">
    <property type="component" value="Unassembled WGS sequence"/>
</dbReference>
<dbReference type="RefSeq" id="WP_307280951.1">
    <property type="nucleotide sequence ID" value="NZ_JAUSVX010000015.1"/>
</dbReference>
<dbReference type="InterPro" id="IPR036390">
    <property type="entry name" value="WH_DNA-bd_sf"/>
</dbReference>
<evidence type="ECO:0000256" key="3">
    <source>
        <dbReference type="ARBA" id="ARBA00023125"/>
    </source>
</evidence>
<dbReference type="PANTHER" id="PTHR30579">
    <property type="entry name" value="TRANSCRIPTIONAL REGULATOR"/>
    <property type="match status" value="1"/>
</dbReference>
<evidence type="ECO:0000259" key="5">
    <source>
        <dbReference type="PROSITE" id="PS50931"/>
    </source>
</evidence>
<dbReference type="Gene3D" id="3.40.190.10">
    <property type="entry name" value="Periplasmic binding protein-like II"/>
    <property type="match status" value="2"/>
</dbReference>